<comment type="caution">
    <text evidence="9">The sequence shown here is derived from an EMBL/GenBank/DDBJ whole genome shotgun (WGS) entry which is preliminary data.</text>
</comment>
<protein>
    <submittedName>
        <fullName evidence="9">Aromatic ring-hydroxylating dioxygenase subunit alpha</fullName>
    </submittedName>
</protein>
<dbReference type="Pfam" id="PF00848">
    <property type="entry name" value="Ring_hydroxyl_A"/>
    <property type="match status" value="1"/>
</dbReference>
<sequence>MTISLHGSFTSLSRDAYLSETVFERETEMVMGEQWHYIAHTSDIPNPGDFLVETYAGESVIVARDRDGGVGAFFNTCRHRGFALCQSRAGNVRKFTCPYHQWTYGLDGRLIAAPDMPNGSVINYDDWGLHRVQVEVWEGMIFICLSKAPKPSIGEAIETYAPQLRMAEPSKWKKAAEKRYPIAANWKVLLENFLECYHCKATHPELCAAMDLDGMYGDILERPIGQYSGGMVPLKPGMMTQSMDGKLVSKPLGQFANMGAPPANWGAGFQITPVLTRIIAHVDHALIFSIRPIDVGDVEWVARWFVHADAVEGVDYNLDRLMEVWLATNDQDLSLCVGTFQGMHSRRYVPGPLSALREPAINSAVQLYRSMMAAPEPGAFIEQA</sequence>
<dbReference type="RefSeq" id="WP_239364384.1">
    <property type="nucleotide sequence ID" value="NZ_JAKREW010000007.1"/>
</dbReference>
<evidence type="ECO:0000259" key="8">
    <source>
        <dbReference type="PROSITE" id="PS51296"/>
    </source>
</evidence>
<accession>A0ABS9QF09</accession>
<feature type="domain" description="Rieske" evidence="8">
    <location>
        <begin position="35"/>
        <end position="143"/>
    </location>
</feature>
<dbReference type="SUPFAM" id="SSF50022">
    <property type="entry name" value="ISP domain"/>
    <property type="match status" value="1"/>
</dbReference>
<keyword evidence="7" id="KW-0520">NAD</keyword>
<dbReference type="InterPro" id="IPR001663">
    <property type="entry name" value="Rng_hydr_dOase-A"/>
</dbReference>
<keyword evidence="4" id="KW-0560">Oxidoreductase</keyword>
<organism evidence="9 10">
    <name type="scientific">Mesorhizobium retamae</name>
    <dbReference type="NCBI Taxonomy" id="2912854"/>
    <lineage>
        <taxon>Bacteria</taxon>
        <taxon>Pseudomonadati</taxon>
        <taxon>Pseudomonadota</taxon>
        <taxon>Alphaproteobacteria</taxon>
        <taxon>Hyphomicrobiales</taxon>
        <taxon>Phyllobacteriaceae</taxon>
        <taxon>Mesorhizobium</taxon>
    </lineage>
</organism>
<name>A0ABS9QF09_9HYPH</name>
<dbReference type="Pfam" id="PF00355">
    <property type="entry name" value="Rieske"/>
    <property type="match status" value="1"/>
</dbReference>
<evidence type="ECO:0000313" key="9">
    <source>
        <dbReference type="EMBL" id="MCG7505386.1"/>
    </source>
</evidence>
<dbReference type="PANTHER" id="PTHR43756:SF5">
    <property type="entry name" value="CHOLINE MONOOXYGENASE, CHLOROPLASTIC"/>
    <property type="match status" value="1"/>
</dbReference>
<dbReference type="SUPFAM" id="SSF55961">
    <property type="entry name" value="Bet v1-like"/>
    <property type="match status" value="1"/>
</dbReference>
<keyword evidence="2" id="KW-0001">2Fe-2S</keyword>
<dbReference type="InterPro" id="IPR017941">
    <property type="entry name" value="Rieske_2Fe-2S"/>
</dbReference>
<evidence type="ECO:0000256" key="2">
    <source>
        <dbReference type="ARBA" id="ARBA00022714"/>
    </source>
</evidence>
<dbReference type="GO" id="GO:0051213">
    <property type="term" value="F:dioxygenase activity"/>
    <property type="evidence" value="ECO:0007669"/>
    <property type="project" value="UniProtKB-KW"/>
</dbReference>
<comment type="cofactor">
    <cofactor evidence="1">
        <name>Fe cation</name>
        <dbReference type="ChEBI" id="CHEBI:24875"/>
    </cofactor>
</comment>
<gene>
    <name evidence="9" type="ORF">L4923_10210</name>
</gene>
<dbReference type="PROSITE" id="PS00570">
    <property type="entry name" value="RING_HYDROXYL_ALPHA"/>
    <property type="match status" value="1"/>
</dbReference>
<dbReference type="PRINTS" id="PR00090">
    <property type="entry name" value="RNGDIOXGNASE"/>
</dbReference>
<proteinExistence type="predicted"/>
<evidence type="ECO:0000256" key="4">
    <source>
        <dbReference type="ARBA" id="ARBA00023002"/>
    </source>
</evidence>
<dbReference type="InterPro" id="IPR036922">
    <property type="entry name" value="Rieske_2Fe-2S_sf"/>
</dbReference>
<dbReference type="PROSITE" id="PS51296">
    <property type="entry name" value="RIESKE"/>
    <property type="match status" value="1"/>
</dbReference>
<evidence type="ECO:0000256" key="5">
    <source>
        <dbReference type="ARBA" id="ARBA00023004"/>
    </source>
</evidence>
<dbReference type="InterPro" id="IPR015881">
    <property type="entry name" value="ARHD_Rieske_2Fe_2S"/>
</dbReference>
<dbReference type="EMBL" id="JAKREW010000007">
    <property type="protein sequence ID" value="MCG7505386.1"/>
    <property type="molecule type" value="Genomic_DNA"/>
</dbReference>
<evidence type="ECO:0000256" key="7">
    <source>
        <dbReference type="ARBA" id="ARBA00023027"/>
    </source>
</evidence>
<keyword evidence="10" id="KW-1185">Reference proteome</keyword>
<evidence type="ECO:0000313" key="10">
    <source>
        <dbReference type="Proteomes" id="UP001201701"/>
    </source>
</evidence>
<dbReference type="Proteomes" id="UP001201701">
    <property type="component" value="Unassembled WGS sequence"/>
</dbReference>
<dbReference type="PANTHER" id="PTHR43756">
    <property type="entry name" value="CHOLINE MONOOXYGENASE, CHLOROPLASTIC"/>
    <property type="match status" value="1"/>
</dbReference>
<evidence type="ECO:0000256" key="1">
    <source>
        <dbReference type="ARBA" id="ARBA00001962"/>
    </source>
</evidence>
<dbReference type="CDD" id="cd03469">
    <property type="entry name" value="Rieske_RO_Alpha_N"/>
    <property type="match status" value="1"/>
</dbReference>
<reference evidence="9 10" key="1">
    <citation type="submission" date="2022-02" db="EMBL/GenBank/DDBJ databases">
        <title>Draft genome sequence of Mezorhizobium retamae strain IRAMC:0171 isolated from Retama raetam nodules.</title>
        <authorList>
            <person name="Bengaied R."/>
            <person name="Sbissi I."/>
            <person name="Huber K."/>
            <person name="Ghodbane F."/>
            <person name="Nouioui I."/>
            <person name="Tarhouni M."/>
            <person name="Gtari M."/>
        </authorList>
    </citation>
    <scope>NUCLEOTIDE SEQUENCE [LARGE SCALE GENOMIC DNA]</scope>
    <source>
        <strain evidence="9 10">IRAMC:0171</strain>
    </source>
</reference>
<dbReference type="Gene3D" id="3.90.380.10">
    <property type="entry name" value="Naphthalene 1,2-dioxygenase Alpha Subunit, Chain A, domain 1"/>
    <property type="match status" value="1"/>
</dbReference>
<evidence type="ECO:0000256" key="6">
    <source>
        <dbReference type="ARBA" id="ARBA00023014"/>
    </source>
</evidence>
<keyword evidence="6" id="KW-0411">Iron-sulfur</keyword>
<dbReference type="InterPro" id="IPR015879">
    <property type="entry name" value="Ring_hydroxy_dOase_asu_C_dom"/>
</dbReference>
<evidence type="ECO:0000256" key="3">
    <source>
        <dbReference type="ARBA" id="ARBA00022723"/>
    </source>
</evidence>
<keyword evidence="9" id="KW-0223">Dioxygenase</keyword>
<keyword evidence="5" id="KW-0408">Iron</keyword>
<dbReference type="Gene3D" id="2.102.10.10">
    <property type="entry name" value="Rieske [2Fe-2S] iron-sulphur domain"/>
    <property type="match status" value="1"/>
</dbReference>
<keyword evidence="3" id="KW-0479">Metal-binding</keyword>